<evidence type="ECO:0000313" key="2">
    <source>
        <dbReference type="EMBL" id="RED16997.1"/>
    </source>
</evidence>
<protein>
    <recommendedName>
        <fullName evidence="1">PIN like domain-containing protein</fullName>
    </recommendedName>
</protein>
<dbReference type="RefSeq" id="WP_116236333.1">
    <property type="nucleotide sequence ID" value="NZ_QRDP01000004.1"/>
</dbReference>
<organism evidence="2 3">
    <name type="scientific">Parasphingopyxis lamellibrachiae</name>
    <dbReference type="NCBI Taxonomy" id="680125"/>
    <lineage>
        <taxon>Bacteria</taxon>
        <taxon>Pseudomonadati</taxon>
        <taxon>Pseudomonadota</taxon>
        <taxon>Alphaproteobacteria</taxon>
        <taxon>Sphingomonadales</taxon>
        <taxon>Sphingomonadaceae</taxon>
        <taxon>Parasphingopyxis</taxon>
    </lineage>
</organism>
<dbReference type="InterPro" id="IPR041578">
    <property type="entry name" value="PIN_8"/>
</dbReference>
<dbReference type="AlphaFoldDB" id="A0A3D9FHD9"/>
<gene>
    <name evidence="2" type="ORF">DFR46_2031</name>
</gene>
<accession>A0A3D9FHD9</accession>
<feature type="domain" description="PIN like" evidence="1">
    <location>
        <begin position="45"/>
        <end position="262"/>
    </location>
</feature>
<evidence type="ECO:0000313" key="3">
    <source>
        <dbReference type="Proteomes" id="UP000256310"/>
    </source>
</evidence>
<dbReference type="EMBL" id="QRDP01000004">
    <property type="protein sequence ID" value="RED16997.1"/>
    <property type="molecule type" value="Genomic_DNA"/>
</dbReference>
<keyword evidence="3" id="KW-1185">Reference proteome</keyword>
<sequence>MPDETKSEKTTDYLDQFWLSKVYPNVSESFLFEQDSIEAIKGQCIVVLDANVLLMPYRLGSHSLDEIRKVYAALSGEDRLFVPGQAAREFLRNRGNNIRDIVRTLHEQVSQITVPADKKVGFLDSDDKYQEFVKCSEQIRDLKKLASESIKALSAGLRRDLGSDPVSKLYGELLAENVLEIPMEDHAQASLVEEMEWRFNHSIPPGYKDRNKADDGIGDLLIWKAILQIGQQKEEHCIFVTEDAKGDWWVQSEGIFQPRIELVEEYRRLSGGKTIHLLPLSEFLQQFGAAESVIEETKITEVARRSRERKMTDIENTKGILEDSYEMNWIMKANLSALGRDSLLQLRSKAEELWTILAKRHSKNNGLMSNTNFQDLSDAEISAIIQEKENTQELLIKLNHRRKEIDSYFRNLYGKQGRL</sequence>
<dbReference type="Pfam" id="PF18476">
    <property type="entry name" value="PIN_8"/>
    <property type="match status" value="1"/>
</dbReference>
<comment type="caution">
    <text evidence="2">The sequence shown here is derived from an EMBL/GenBank/DDBJ whole genome shotgun (WGS) entry which is preliminary data.</text>
</comment>
<dbReference type="OrthoDB" id="9182727at2"/>
<name>A0A3D9FHD9_9SPHN</name>
<evidence type="ECO:0000259" key="1">
    <source>
        <dbReference type="Pfam" id="PF18476"/>
    </source>
</evidence>
<proteinExistence type="predicted"/>
<dbReference type="Proteomes" id="UP000256310">
    <property type="component" value="Unassembled WGS sequence"/>
</dbReference>
<reference evidence="2 3" key="1">
    <citation type="submission" date="2018-07" db="EMBL/GenBank/DDBJ databases">
        <title>Genomic Encyclopedia of Type Strains, Phase IV (KMG-IV): sequencing the most valuable type-strain genomes for metagenomic binning, comparative biology and taxonomic classification.</title>
        <authorList>
            <person name="Goeker M."/>
        </authorList>
    </citation>
    <scope>NUCLEOTIDE SEQUENCE [LARGE SCALE GENOMIC DNA]</scope>
    <source>
        <strain evidence="2 3">DSM 26725</strain>
    </source>
</reference>